<evidence type="ECO:0000313" key="2">
    <source>
        <dbReference type="Proteomes" id="UP001500212"/>
    </source>
</evidence>
<keyword evidence="2" id="KW-1185">Reference proteome</keyword>
<dbReference type="EMBL" id="BAABHJ010000040">
    <property type="protein sequence ID" value="GAA4618876.1"/>
    <property type="molecule type" value="Genomic_DNA"/>
</dbReference>
<sequence length="123" mass="13680">MTQPDDFQRAIRRNNELRAELHSASRRTEHLVNASEELLVKRERITASLKKLAVKAQISPDLGVVTVTADHRIIINLNQAKVAVSDTSKLGERILDALSRAETKLAEALAKVFDETTASHISR</sequence>
<organism evidence="1 2">
    <name type="scientific">Actinoallomurus liliacearum</name>
    <dbReference type="NCBI Taxonomy" id="1080073"/>
    <lineage>
        <taxon>Bacteria</taxon>
        <taxon>Bacillati</taxon>
        <taxon>Actinomycetota</taxon>
        <taxon>Actinomycetes</taxon>
        <taxon>Streptosporangiales</taxon>
        <taxon>Thermomonosporaceae</taxon>
        <taxon>Actinoallomurus</taxon>
    </lineage>
</organism>
<reference evidence="2" key="1">
    <citation type="journal article" date="2019" name="Int. J. Syst. Evol. Microbiol.">
        <title>The Global Catalogue of Microorganisms (GCM) 10K type strain sequencing project: providing services to taxonomists for standard genome sequencing and annotation.</title>
        <authorList>
            <consortium name="The Broad Institute Genomics Platform"/>
            <consortium name="The Broad Institute Genome Sequencing Center for Infectious Disease"/>
            <person name="Wu L."/>
            <person name="Ma J."/>
        </authorList>
    </citation>
    <scope>NUCLEOTIDE SEQUENCE [LARGE SCALE GENOMIC DNA]</scope>
    <source>
        <strain evidence="2">JCM 17938</strain>
    </source>
</reference>
<name>A0ABP8TZC6_9ACTN</name>
<proteinExistence type="predicted"/>
<gene>
    <name evidence="1" type="ORF">GCM10023195_85120</name>
</gene>
<evidence type="ECO:0008006" key="3">
    <source>
        <dbReference type="Google" id="ProtNLM"/>
    </source>
</evidence>
<evidence type="ECO:0000313" key="1">
    <source>
        <dbReference type="EMBL" id="GAA4618876.1"/>
    </source>
</evidence>
<dbReference type="Proteomes" id="UP001500212">
    <property type="component" value="Unassembled WGS sequence"/>
</dbReference>
<dbReference type="RefSeq" id="WP_345367066.1">
    <property type="nucleotide sequence ID" value="NZ_BAABHJ010000040.1"/>
</dbReference>
<accession>A0ABP8TZC6</accession>
<protein>
    <recommendedName>
        <fullName evidence="3">YbaB/EbfC DNA-binding family protein</fullName>
    </recommendedName>
</protein>
<comment type="caution">
    <text evidence="1">The sequence shown here is derived from an EMBL/GenBank/DDBJ whole genome shotgun (WGS) entry which is preliminary data.</text>
</comment>